<evidence type="ECO:0000256" key="4">
    <source>
        <dbReference type="ARBA" id="ARBA00022898"/>
    </source>
</evidence>
<proteinExistence type="inferred from homology"/>
<dbReference type="GO" id="GO:0003961">
    <property type="term" value="F:O-acetylhomoserine aminocarboxypropyltransferase activity"/>
    <property type="evidence" value="ECO:0007669"/>
    <property type="project" value="TreeGrafter"/>
</dbReference>
<dbReference type="PANTHER" id="PTHR43797:SF2">
    <property type="entry name" value="HOMOCYSTEINE_CYSTEINE SYNTHASE"/>
    <property type="match status" value="1"/>
</dbReference>
<accession>A0A1N7SMD6</accession>
<name>A0A1N7SMD6_9BURK</name>
<dbReference type="InterPro" id="IPR000277">
    <property type="entry name" value="Cys/Met-Metab_PyrdxlP-dep_enz"/>
</dbReference>
<dbReference type="GO" id="GO:0006535">
    <property type="term" value="P:cysteine biosynthetic process from serine"/>
    <property type="evidence" value="ECO:0007669"/>
    <property type="project" value="TreeGrafter"/>
</dbReference>
<organism evidence="7 8">
    <name type="scientific">Paraburkholderia ribeironis</name>
    <dbReference type="NCBI Taxonomy" id="1247936"/>
    <lineage>
        <taxon>Bacteria</taxon>
        <taxon>Pseudomonadati</taxon>
        <taxon>Pseudomonadota</taxon>
        <taxon>Betaproteobacteria</taxon>
        <taxon>Burkholderiales</taxon>
        <taxon>Burkholderiaceae</taxon>
        <taxon>Paraburkholderia</taxon>
    </lineage>
</organism>
<dbReference type="NCBIfam" id="NF004609">
    <property type="entry name" value="PRK05939.1"/>
    <property type="match status" value="1"/>
</dbReference>
<dbReference type="PIRSF" id="PIRSF001434">
    <property type="entry name" value="CGS"/>
    <property type="match status" value="1"/>
</dbReference>
<evidence type="ECO:0000256" key="1">
    <source>
        <dbReference type="ARBA" id="ARBA00001933"/>
    </source>
</evidence>
<dbReference type="FunFam" id="3.40.640.10:FF:000046">
    <property type="entry name" value="Cystathionine gamma-lyase"/>
    <property type="match status" value="1"/>
</dbReference>
<dbReference type="GO" id="GO:0004124">
    <property type="term" value="F:cysteine synthase activity"/>
    <property type="evidence" value="ECO:0007669"/>
    <property type="project" value="TreeGrafter"/>
</dbReference>
<evidence type="ECO:0000256" key="3">
    <source>
        <dbReference type="ARBA" id="ARBA00022679"/>
    </source>
</evidence>
<protein>
    <submittedName>
        <fullName evidence="7">Cystathionine gamma-synthase</fullName>
        <ecNumber evidence="7">2.5.1.48</ecNumber>
    </submittedName>
</protein>
<keyword evidence="4 5" id="KW-0663">Pyridoxal phosphate</keyword>
<keyword evidence="3 7" id="KW-0808">Transferase</keyword>
<evidence type="ECO:0000313" key="7">
    <source>
        <dbReference type="EMBL" id="SIT48456.1"/>
    </source>
</evidence>
<dbReference type="EC" id="2.5.1.48" evidence="7"/>
<keyword evidence="8" id="KW-1185">Reference proteome</keyword>
<dbReference type="InterPro" id="IPR015422">
    <property type="entry name" value="PyrdxlP-dep_Trfase_small"/>
</dbReference>
<evidence type="ECO:0000256" key="6">
    <source>
        <dbReference type="RuleBase" id="RU362118"/>
    </source>
</evidence>
<dbReference type="GO" id="GO:0030170">
    <property type="term" value="F:pyridoxal phosphate binding"/>
    <property type="evidence" value="ECO:0007669"/>
    <property type="project" value="InterPro"/>
</dbReference>
<comment type="similarity">
    <text evidence="2 6">Belongs to the trans-sulfuration enzymes family.</text>
</comment>
<dbReference type="GO" id="GO:0003962">
    <property type="term" value="F:cystathionine gamma-synthase activity"/>
    <property type="evidence" value="ECO:0007669"/>
    <property type="project" value="UniProtKB-EC"/>
</dbReference>
<dbReference type="OrthoDB" id="9805807at2"/>
<dbReference type="Proteomes" id="UP000187012">
    <property type="component" value="Unassembled WGS sequence"/>
</dbReference>
<dbReference type="PANTHER" id="PTHR43797">
    <property type="entry name" value="HOMOCYSTEINE/CYSTEINE SYNTHASE"/>
    <property type="match status" value="1"/>
</dbReference>
<reference evidence="7 8" key="1">
    <citation type="submission" date="2016-12" db="EMBL/GenBank/DDBJ databases">
        <authorList>
            <person name="Song W.-J."/>
            <person name="Kurnit D.M."/>
        </authorList>
    </citation>
    <scope>NUCLEOTIDE SEQUENCE [LARGE SCALE GENOMIC DNA]</scope>
    <source>
        <strain evidence="7 8">STM7296</strain>
    </source>
</reference>
<dbReference type="InterPro" id="IPR015421">
    <property type="entry name" value="PyrdxlP-dep_Trfase_major"/>
</dbReference>
<dbReference type="STRING" id="1247936.BN2475_1030017"/>
<dbReference type="GO" id="GO:0005737">
    <property type="term" value="C:cytoplasm"/>
    <property type="evidence" value="ECO:0007669"/>
    <property type="project" value="TreeGrafter"/>
</dbReference>
<sequence>MNRIGFTTTLVHRDRRVGMEHGALRAPVHTSVQYGFERVEDLIGVFQGTTKASFNYSRQGTPTTALLEAKITELESGVGSVCFATGMGAISAIFLTLLKAGDHLVASRHIFGNTNSLLGTLQQLGIEVSMVDMTRAQAVADAITPATKMVFTETVANPRTQIADLRGIGSICHQEGLLYVVDNTITSPALFQPVTVGASLVVNSLSKTLSGHGAALGGVVTDTGLFDWSRYVNIAEEYREAVTARQGLLQIRKKALRDMGATLSSEHANQISIGMETLALRVRQSSENAQILAEYLEAHPQVAKVSYPGLLGHPQYRRAQELFQASAWLLSFELRDAARTNEFLNALKVAIKATGLGDTRTLVIPVASTIFWEAGPIARREMDIPDGLIRVSVGLEEIENLIDDFSNAFDALRL</sequence>
<dbReference type="InterPro" id="IPR006235">
    <property type="entry name" value="OAc-hSer/O-AcSer_sulfhydrylase"/>
</dbReference>
<dbReference type="AlphaFoldDB" id="A0A1N7SMD6"/>
<dbReference type="RefSeq" id="WP_094783100.1">
    <property type="nucleotide sequence ID" value="NZ_CYGX02000103.1"/>
</dbReference>
<gene>
    <name evidence="7" type="ORF">BN2475_1030017</name>
</gene>
<evidence type="ECO:0000256" key="2">
    <source>
        <dbReference type="ARBA" id="ARBA00009077"/>
    </source>
</evidence>
<evidence type="ECO:0000256" key="5">
    <source>
        <dbReference type="PIRSR" id="PIRSR001434-2"/>
    </source>
</evidence>
<dbReference type="InterPro" id="IPR015424">
    <property type="entry name" value="PyrdxlP-dep_Trfase"/>
</dbReference>
<comment type="cofactor">
    <cofactor evidence="1 6">
        <name>pyridoxal 5'-phosphate</name>
        <dbReference type="ChEBI" id="CHEBI:597326"/>
    </cofactor>
</comment>
<feature type="modified residue" description="N6-(pyridoxal phosphate)lysine" evidence="5">
    <location>
        <position position="207"/>
    </location>
</feature>
<dbReference type="GO" id="GO:0071269">
    <property type="term" value="P:L-homocysteine biosynthetic process"/>
    <property type="evidence" value="ECO:0007669"/>
    <property type="project" value="TreeGrafter"/>
</dbReference>
<dbReference type="GO" id="GO:0019346">
    <property type="term" value="P:transsulfuration"/>
    <property type="evidence" value="ECO:0007669"/>
    <property type="project" value="InterPro"/>
</dbReference>
<dbReference type="EMBL" id="CYGX02000103">
    <property type="protein sequence ID" value="SIT48456.1"/>
    <property type="molecule type" value="Genomic_DNA"/>
</dbReference>
<dbReference type="Gene3D" id="3.90.1150.10">
    <property type="entry name" value="Aspartate Aminotransferase, domain 1"/>
    <property type="match status" value="1"/>
</dbReference>
<dbReference type="SUPFAM" id="SSF53383">
    <property type="entry name" value="PLP-dependent transferases"/>
    <property type="match status" value="1"/>
</dbReference>
<dbReference type="Pfam" id="PF01053">
    <property type="entry name" value="Cys_Met_Meta_PP"/>
    <property type="match status" value="1"/>
</dbReference>
<evidence type="ECO:0000313" key="8">
    <source>
        <dbReference type="Proteomes" id="UP000187012"/>
    </source>
</evidence>
<dbReference type="Gene3D" id="3.40.640.10">
    <property type="entry name" value="Type I PLP-dependent aspartate aminotransferase-like (Major domain)"/>
    <property type="match status" value="1"/>
</dbReference>